<accession>A0AA88Y7M3</accession>
<keyword evidence="4" id="KW-1185">Reference proteome</keyword>
<evidence type="ECO:0000313" key="3">
    <source>
        <dbReference type="EMBL" id="KAK3096071.1"/>
    </source>
</evidence>
<dbReference type="EMBL" id="VSWD01000008">
    <property type="protein sequence ID" value="KAK3096071.1"/>
    <property type="molecule type" value="Genomic_DNA"/>
</dbReference>
<evidence type="ECO:0000256" key="2">
    <source>
        <dbReference type="SAM" id="MobiDB-lite"/>
    </source>
</evidence>
<feature type="region of interest" description="Disordered" evidence="2">
    <location>
        <begin position="1"/>
        <end position="24"/>
    </location>
</feature>
<reference evidence="3" key="1">
    <citation type="submission" date="2019-08" db="EMBL/GenBank/DDBJ databases">
        <title>The improved chromosome-level genome for the pearl oyster Pinctada fucata martensii using PacBio sequencing and Hi-C.</title>
        <authorList>
            <person name="Zheng Z."/>
        </authorList>
    </citation>
    <scope>NUCLEOTIDE SEQUENCE</scope>
    <source>
        <strain evidence="3">ZZ-2019</strain>
        <tissue evidence="3">Adductor muscle</tissue>
    </source>
</reference>
<feature type="region of interest" description="Disordered" evidence="2">
    <location>
        <begin position="353"/>
        <end position="377"/>
    </location>
</feature>
<keyword evidence="1" id="KW-0175">Coiled coil</keyword>
<proteinExistence type="predicted"/>
<dbReference type="Gene3D" id="1.10.287.1490">
    <property type="match status" value="1"/>
</dbReference>
<name>A0AA88Y7M3_PINIB</name>
<feature type="coiled-coil region" evidence="1">
    <location>
        <begin position="120"/>
        <end position="217"/>
    </location>
</feature>
<evidence type="ECO:0000256" key="1">
    <source>
        <dbReference type="SAM" id="Coils"/>
    </source>
</evidence>
<feature type="compositionally biased region" description="Gly residues" evidence="2">
    <location>
        <begin position="1"/>
        <end position="17"/>
    </location>
</feature>
<organism evidence="3 4">
    <name type="scientific">Pinctada imbricata</name>
    <name type="common">Atlantic pearl-oyster</name>
    <name type="synonym">Pinctada martensii</name>
    <dbReference type="NCBI Taxonomy" id="66713"/>
    <lineage>
        <taxon>Eukaryota</taxon>
        <taxon>Metazoa</taxon>
        <taxon>Spiralia</taxon>
        <taxon>Lophotrochozoa</taxon>
        <taxon>Mollusca</taxon>
        <taxon>Bivalvia</taxon>
        <taxon>Autobranchia</taxon>
        <taxon>Pteriomorphia</taxon>
        <taxon>Pterioida</taxon>
        <taxon>Pterioidea</taxon>
        <taxon>Pteriidae</taxon>
        <taxon>Pinctada</taxon>
    </lineage>
</organism>
<gene>
    <name evidence="3" type="ORF">FSP39_022738</name>
</gene>
<evidence type="ECO:0000313" key="4">
    <source>
        <dbReference type="Proteomes" id="UP001186944"/>
    </source>
</evidence>
<comment type="caution">
    <text evidence="3">The sequence shown here is derived from an EMBL/GenBank/DDBJ whole genome shotgun (WGS) entry which is preliminary data.</text>
</comment>
<dbReference type="Proteomes" id="UP001186944">
    <property type="component" value="Unassembled WGS sequence"/>
</dbReference>
<protein>
    <submittedName>
        <fullName evidence="3">Uncharacterized protein</fullName>
    </submittedName>
</protein>
<sequence length="519" mass="59828">MEIRGGGGRKGVGGGGKGRLKRRGRRRRVNRYELLCLDHPIQPGKPNEERVRVAFQVLDDLVPKLGVYTRVFTKIKDDLYGAVYSEDLTTHTDGSIMKIPYFTLMRRIFDERDDKQDILSEQLDEVKRRLFEKHKQLEENQQKILTLDETIEGLNNRIEELDESLTERKSEIVRLEDELREERERSEDMEQRLEGDINDLQDSLDEAHAEIENLSKYKKGYDDLYYAFLDTSEGSETPSKKMRPVISTKRANLINNIEAAQKLEEQIMSVMNTAIEEFDKFMEDHKGELMKIEEKDDLTDAEFEVQEMDIEQADQELEAVQERFRSNVGDITNELQLLNQHATMLKEQLQTLEQNKPTLKRKSNPKMADPSGLQKSDSILSAGLNEEEEEDPDMDPFIPQERVFSKYAAMLYTSNNQGKSFEEFKDAKFCTSCGEKTVICPHKLASGDKVVILPHNCSHVKISRPKVRINKELIDVILSSPEPKAQVSYCHSNLSVVRRRRLKLFTFSTSSPEPLKGFG</sequence>
<dbReference type="AlphaFoldDB" id="A0AA88Y7M3"/>